<protein>
    <submittedName>
        <fullName evidence="1">DUF433 domain-containing protein</fullName>
    </submittedName>
</protein>
<dbReference type="AlphaFoldDB" id="A0AAE3KSX9"/>
<dbReference type="Proteomes" id="UP001204144">
    <property type="component" value="Unassembled WGS sequence"/>
</dbReference>
<evidence type="ECO:0000313" key="1">
    <source>
        <dbReference type="EMBL" id="MCP9763104.1"/>
    </source>
</evidence>
<accession>A0AAE3KSX9</accession>
<name>A0AAE3KSX9_9BACT</name>
<dbReference type="InterPro" id="IPR009057">
    <property type="entry name" value="Homeodomain-like_sf"/>
</dbReference>
<dbReference type="RefSeq" id="WP_255036890.1">
    <property type="nucleotide sequence ID" value="NZ_RJUF01000020.1"/>
</dbReference>
<dbReference type="Pfam" id="PF04255">
    <property type="entry name" value="DUF433"/>
    <property type="match status" value="1"/>
</dbReference>
<dbReference type="PANTHER" id="PTHR34849:SF3">
    <property type="entry name" value="SSR2962 PROTEIN"/>
    <property type="match status" value="1"/>
</dbReference>
<evidence type="ECO:0000313" key="2">
    <source>
        <dbReference type="Proteomes" id="UP001204144"/>
    </source>
</evidence>
<comment type="caution">
    <text evidence="1">The sequence shown here is derived from an EMBL/GenBank/DDBJ whole genome shotgun (WGS) entry which is preliminary data.</text>
</comment>
<reference evidence="1 2" key="1">
    <citation type="submission" date="2018-11" db="EMBL/GenBank/DDBJ databases">
        <title>Novel bacteria species description.</title>
        <authorList>
            <person name="Han J.-H."/>
        </authorList>
    </citation>
    <scope>NUCLEOTIDE SEQUENCE [LARGE SCALE GENOMIC DNA]</scope>
    <source>
        <strain evidence="1 2">KCTC23259</strain>
    </source>
</reference>
<proteinExistence type="predicted"/>
<dbReference type="InterPro" id="IPR007367">
    <property type="entry name" value="DUF433"/>
</dbReference>
<dbReference type="Gene3D" id="1.10.10.10">
    <property type="entry name" value="Winged helix-like DNA-binding domain superfamily/Winged helix DNA-binding domain"/>
    <property type="match status" value="1"/>
</dbReference>
<sequence length="72" mass="7982">MERITFNPNQCGGKPCIRGMRIRVVDVLELLAAGISINDIITEELPDLEYEDVVVCLNYAVSKLNHPVIKAA</sequence>
<gene>
    <name evidence="1" type="ORF">EGI31_09060</name>
</gene>
<dbReference type="SUPFAM" id="SSF46689">
    <property type="entry name" value="Homeodomain-like"/>
    <property type="match status" value="1"/>
</dbReference>
<keyword evidence="2" id="KW-1185">Reference proteome</keyword>
<dbReference type="InterPro" id="IPR036388">
    <property type="entry name" value="WH-like_DNA-bd_sf"/>
</dbReference>
<dbReference type="EMBL" id="RJUF01000020">
    <property type="protein sequence ID" value="MCP9763104.1"/>
    <property type="molecule type" value="Genomic_DNA"/>
</dbReference>
<organism evidence="1 2">
    <name type="scientific">Lacihabitans soyangensis</name>
    <dbReference type="NCBI Taxonomy" id="869394"/>
    <lineage>
        <taxon>Bacteria</taxon>
        <taxon>Pseudomonadati</taxon>
        <taxon>Bacteroidota</taxon>
        <taxon>Cytophagia</taxon>
        <taxon>Cytophagales</taxon>
        <taxon>Leadbetterellaceae</taxon>
        <taxon>Lacihabitans</taxon>
    </lineage>
</organism>
<dbReference type="PANTHER" id="PTHR34849">
    <property type="entry name" value="SSL5025 PROTEIN"/>
    <property type="match status" value="1"/>
</dbReference>